<evidence type="ECO:0008006" key="3">
    <source>
        <dbReference type="Google" id="ProtNLM"/>
    </source>
</evidence>
<dbReference type="PATRIC" id="fig|47311.3.peg.1292"/>
<name>A0A166DU83_9EURY</name>
<dbReference type="EMBL" id="LWMW01000103">
    <property type="protein sequence ID" value="KZX15956.1"/>
    <property type="molecule type" value="Genomic_DNA"/>
</dbReference>
<comment type="caution">
    <text evidence="1">The sequence shown here is derived from an EMBL/GenBank/DDBJ whole genome shotgun (WGS) entry which is preliminary data.</text>
</comment>
<dbReference type="Proteomes" id="UP000077275">
    <property type="component" value="Unassembled WGS sequence"/>
</dbReference>
<proteinExistence type="predicted"/>
<accession>A0A166DU83</accession>
<evidence type="ECO:0000313" key="1">
    <source>
        <dbReference type="EMBL" id="KZX15956.1"/>
    </source>
</evidence>
<evidence type="ECO:0000313" key="2">
    <source>
        <dbReference type="Proteomes" id="UP000077275"/>
    </source>
</evidence>
<protein>
    <recommendedName>
        <fullName evidence="3">HTH cro/C1-type domain-containing protein</fullName>
    </recommendedName>
</protein>
<reference evidence="1 2" key="1">
    <citation type="submission" date="2016-04" db="EMBL/GenBank/DDBJ databases">
        <title>Genome sequence of Methanobrevibacter cuticularis DSM 11139.</title>
        <authorList>
            <person name="Poehlein A."/>
            <person name="Seedorf H."/>
            <person name="Daniel R."/>
        </authorList>
    </citation>
    <scope>NUCLEOTIDE SEQUENCE [LARGE SCALE GENOMIC DNA]</scope>
    <source>
        <strain evidence="1 2">DSM 11139</strain>
    </source>
</reference>
<dbReference type="AlphaFoldDB" id="A0A166DU83"/>
<keyword evidence="2" id="KW-1185">Reference proteome</keyword>
<sequence length="82" mass="9550">MNKTIGKTQKKLDLVSMSDEDYRMYEMREMAHYDEITLKYTATQKGIEKGIISVAHNMKKANVPLKDISKFTKLPIEKIEKL</sequence>
<organism evidence="1 2">
    <name type="scientific">Methanobrevibacter cuticularis</name>
    <dbReference type="NCBI Taxonomy" id="47311"/>
    <lineage>
        <taxon>Archaea</taxon>
        <taxon>Methanobacteriati</taxon>
        <taxon>Methanobacteriota</taxon>
        <taxon>Methanomada group</taxon>
        <taxon>Methanobacteria</taxon>
        <taxon>Methanobacteriales</taxon>
        <taxon>Methanobacteriaceae</taxon>
        <taxon>Methanobrevibacter</taxon>
    </lineage>
</organism>
<gene>
    <name evidence="1" type="ORF">MBCUT_11790</name>
</gene>